<dbReference type="GeneID" id="64666789"/>
<evidence type="ECO:0000259" key="3">
    <source>
        <dbReference type="Pfam" id="PF12222"/>
    </source>
</evidence>
<proteinExistence type="predicted"/>
<dbReference type="Pfam" id="PF25156">
    <property type="entry name" value="PNGase_A_C"/>
    <property type="match status" value="1"/>
</dbReference>
<dbReference type="PANTHER" id="PTHR31104">
    <property type="entry name" value="PEPTIDE-N4-(N-ACETYL-BETA-GLUCOSAMINYL)ASPARAGINE AMIDASE A PROTEIN"/>
    <property type="match status" value="1"/>
</dbReference>
<evidence type="ECO:0000313" key="5">
    <source>
        <dbReference type="Proteomes" id="UP001195769"/>
    </source>
</evidence>
<evidence type="ECO:0000256" key="1">
    <source>
        <dbReference type="SAM" id="MobiDB-lite"/>
    </source>
</evidence>
<dbReference type="Proteomes" id="UP001195769">
    <property type="component" value="Unassembled WGS sequence"/>
</dbReference>
<keyword evidence="5" id="KW-1185">Reference proteome</keyword>
<organism evidence="4 5">
    <name type="scientific">Suillus fuscotomentosus</name>
    <dbReference type="NCBI Taxonomy" id="1912939"/>
    <lineage>
        <taxon>Eukaryota</taxon>
        <taxon>Fungi</taxon>
        <taxon>Dikarya</taxon>
        <taxon>Basidiomycota</taxon>
        <taxon>Agaricomycotina</taxon>
        <taxon>Agaricomycetes</taxon>
        <taxon>Agaricomycetidae</taxon>
        <taxon>Boletales</taxon>
        <taxon>Suillineae</taxon>
        <taxon>Suillaceae</taxon>
        <taxon>Suillus</taxon>
    </lineage>
</organism>
<feature type="region of interest" description="Disordered" evidence="1">
    <location>
        <begin position="582"/>
        <end position="606"/>
    </location>
</feature>
<feature type="domain" description="Peptide N-acetyl-beta-D-glucosaminyl asparaginase amidase A N-terminal" evidence="3">
    <location>
        <begin position="35"/>
        <end position="357"/>
    </location>
</feature>
<protein>
    <submittedName>
        <fullName evidence="4">Peptide N-acetyl-beta-D-glucosaminyl asparaginase amidase A-domain-containing protein</fullName>
    </submittedName>
</protein>
<dbReference type="EMBL" id="JABBWK010000006">
    <property type="protein sequence ID" value="KAG1905645.1"/>
    <property type="molecule type" value="Genomic_DNA"/>
</dbReference>
<dbReference type="AlphaFoldDB" id="A0AAD4EGD4"/>
<feature type="signal peptide" evidence="2">
    <location>
        <begin position="1"/>
        <end position="22"/>
    </location>
</feature>
<accession>A0AAD4EGD4</accession>
<comment type="caution">
    <text evidence="4">The sequence shown here is derived from an EMBL/GenBank/DDBJ whole genome shotgun (WGS) entry which is preliminary data.</text>
</comment>
<sequence length="606" mass="65770">MLSKMRAFAPLAGVLLAALSSAQVLVDFQVAEPPPVPNSGQQCTMMILERTFGNSYGDPEIVQYSPPTDCGAVGSWAAVTLNFTVTSNGTQYDRLGIFTFQNTEIWRTSTPEPTTDGIIWTYTKDVTRYIPLFDKPGTFILELDNIVTSTDTGQYATTLYATFYASSGEYPTAGQSNMIVPISTMLNNTGDEASVPPAFSLNVTLPQNTVEIYAELYASGNGDEEFWYYNTADEYLGYLPPGTTYGGGPFREVRLLVDGQVAGVAFPYAVIFTGGINPAVWRPITSYGAIDLPTYFLDLTPFAPVFADGLPHNVTLDVASAETNHTLNQNWYVSGLLQVVTDPSGKQTTGSITAYDAQPYAITETTASIGGADVNITVKAQRSLKIEATIVSGSGTTNNVVFQQSMDFTNTQYYLDDANTQNVAQISSGSVISTHNGVSVLTDNFDYPLYINFSALVDNDTVTSYYTTFDHSYNRQLVPAPFILGSDINERQQTAGYLTLLTTGLVTANGTSDNTFSYIDTRGNTYARDVNAAYDVITYDKQSGSLATTPLPTFPLASNAQFIPGARLPGGRMREAIYSIHDTSNTRQDRPEEQLSGCASTLHRLK</sequence>
<dbReference type="InterPro" id="IPR021102">
    <property type="entry name" value="PNGase_A"/>
</dbReference>
<dbReference type="RefSeq" id="XP_041231220.1">
    <property type="nucleotide sequence ID" value="XM_041372491.1"/>
</dbReference>
<reference evidence="4" key="1">
    <citation type="journal article" date="2020" name="New Phytol.">
        <title>Comparative genomics reveals dynamic genome evolution in host specialist ectomycorrhizal fungi.</title>
        <authorList>
            <person name="Lofgren L.A."/>
            <person name="Nguyen N.H."/>
            <person name="Vilgalys R."/>
            <person name="Ruytinx J."/>
            <person name="Liao H.L."/>
            <person name="Branco S."/>
            <person name="Kuo A."/>
            <person name="LaButti K."/>
            <person name="Lipzen A."/>
            <person name="Andreopoulos W."/>
            <person name="Pangilinan J."/>
            <person name="Riley R."/>
            <person name="Hundley H."/>
            <person name="Na H."/>
            <person name="Barry K."/>
            <person name="Grigoriev I.V."/>
            <person name="Stajich J.E."/>
            <person name="Kennedy P.G."/>
        </authorList>
    </citation>
    <scope>NUCLEOTIDE SEQUENCE</scope>
    <source>
        <strain evidence="4">FC203</strain>
    </source>
</reference>
<dbReference type="InterPro" id="IPR056948">
    <property type="entry name" value="PNGaseA_N"/>
</dbReference>
<keyword evidence="2" id="KW-0732">Signal</keyword>
<feature type="chain" id="PRO_5041959270" evidence="2">
    <location>
        <begin position="23"/>
        <end position="606"/>
    </location>
</feature>
<name>A0AAD4EGD4_9AGAM</name>
<gene>
    <name evidence="4" type="ORF">F5891DRAFT_620046</name>
</gene>
<dbReference type="Pfam" id="PF12222">
    <property type="entry name" value="PNGaseA"/>
    <property type="match status" value="1"/>
</dbReference>
<evidence type="ECO:0000256" key="2">
    <source>
        <dbReference type="SAM" id="SignalP"/>
    </source>
</evidence>
<evidence type="ECO:0000313" key="4">
    <source>
        <dbReference type="EMBL" id="KAG1905645.1"/>
    </source>
</evidence>